<keyword evidence="2" id="KW-0378">Hydrolase</keyword>
<dbReference type="InterPro" id="IPR018114">
    <property type="entry name" value="TRYPSIN_HIS"/>
</dbReference>
<dbReference type="PROSITE" id="PS00134">
    <property type="entry name" value="TRYPSIN_HIS"/>
    <property type="match status" value="1"/>
</dbReference>
<reference evidence="5 6" key="1">
    <citation type="submission" date="2020-08" db="EMBL/GenBank/DDBJ databases">
        <title>Sequencing the genomes of 1000 actinobacteria strains.</title>
        <authorList>
            <person name="Klenk H.-P."/>
        </authorList>
    </citation>
    <scope>NUCLEOTIDE SEQUENCE [LARGE SCALE GENOMIC DNA]</scope>
    <source>
        <strain evidence="5 6">DSM 43851</strain>
    </source>
</reference>
<evidence type="ECO:0000313" key="6">
    <source>
        <dbReference type="Proteomes" id="UP000585638"/>
    </source>
</evidence>
<keyword evidence="6" id="KW-1185">Reference proteome</keyword>
<dbReference type="Gene3D" id="2.40.10.10">
    <property type="entry name" value="Trypsin-like serine proteases"/>
    <property type="match status" value="1"/>
</dbReference>
<keyword evidence="1" id="KW-1015">Disulfide bond</keyword>
<evidence type="ECO:0000256" key="2">
    <source>
        <dbReference type="RuleBase" id="RU363034"/>
    </source>
</evidence>
<dbReference type="InterPro" id="IPR001314">
    <property type="entry name" value="Peptidase_S1A"/>
</dbReference>
<dbReference type="RefSeq" id="WP_184870038.1">
    <property type="nucleotide sequence ID" value="NZ_BAAAWY010000063.1"/>
</dbReference>
<dbReference type="SMART" id="SM00020">
    <property type="entry name" value="Tryp_SPc"/>
    <property type="match status" value="1"/>
</dbReference>
<sequence>MRTLRMIALLTVTLLIGLSAAPPAEAIIGGRPADRAYPFMASLQTKFPPGSPFGQWCGASLIAPQWVITAGHCVHGAEEHPELYQVRIGSADNSTGGDLRSVTKIVTNPGYGSWPEDGTDRYEADMALVKLNTPVPERPVHFGLSTQPQPVRAIGWGKMCADAGCTTYTAPKMLQQLDTEILSPEQCMDSAIPTKQNPWYEPCVGSVSRHANAAAGDSGGPVLAKAGGQWLLLGVCSHGPAVGDKFPQTEPGTAPNFYTSVPAHLAWILRTITT</sequence>
<feature type="signal peptide" evidence="3">
    <location>
        <begin position="1"/>
        <end position="26"/>
    </location>
</feature>
<dbReference type="PRINTS" id="PR00722">
    <property type="entry name" value="CHYMOTRYPSIN"/>
</dbReference>
<dbReference type="GO" id="GO:0006508">
    <property type="term" value="P:proteolysis"/>
    <property type="evidence" value="ECO:0007669"/>
    <property type="project" value="UniProtKB-KW"/>
</dbReference>
<keyword evidence="2 5" id="KW-0645">Protease</keyword>
<dbReference type="CDD" id="cd00190">
    <property type="entry name" value="Tryp_SPc"/>
    <property type="match status" value="1"/>
</dbReference>
<feature type="domain" description="Peptidase S1" evidence="4">
    <location>
        <begin position="27"/>
        <end position="273"/>
    </location>
</feature>
<dbReference type="Pfam" id="PF00089">
    <property type="entry name" value="Trypsin"/>
    <property type="match status" value="1"/>
</dbReference>
<dbReference type="InterPro" id="IPR043504">
    <property type="entry name" value="Peptidase_S1_PA_chymotrypsin"/>
</dbReference>
<dbReference type="PANTHER" id="PTHR24256">
    <property type="entry name" value="TRYPTASE-RELATED"/>
    <property type="match status" value="1"/>
</dbReference>
<gene>
    <name evidence="5" type="ORF">BJ998_008836</name>
</gene>
<name>A0A7W9NLD8_9PSEU</name>
<dbReference type="PROSITE" id="PS00135">
    <property type="entry name" value="TRYPSIN_SER"/>
    <property type="match status" value="1"/>
</dbReference>
<dbReference type="AlphaFoldDB" id="A0A7W9NLD8"/>
<dbReference type="EMBL" id="JACHIR010000003">
    <property type="protein sequence ID" value="MBB5897577.1"/>
    <property type="molecule type" value="Genomic_DNA"/>
</dbReference>
<evidence type="ECO:0000313" key="5">
    <source>
        <dbReference type="EMBL" id="MBB5897577.1"/>
    </source>
</evidence>
<comment type="caution">
    <text evidence="5">The sequence shown here is derived from an EMBL/GenBank/DDBJ whole genome shotgun (WGS) entry which is preliminary data.</text>
</comment>
<evidence type="ECO:0000256" key="1">
    <source>
        <dbReference type="ARBA" id="ARBA00023157"/>
    </source>
</evidence>
<dbReference type="GO" id="GO:0004252">
    <property type="term" value="F:serine-type endopeptidase activity"/>
    <property type="evidence" value="ECO:0007669"/>
    <property type="project" value="InterPro"/>
</dbReference>
<dbReference type="InterPro" id="IPR051487">
    <property type="entry name" value="Ser/Thr_Proteases_Immune/Dev"/>
</dbReference>
<accession>A0A7W9NLD8</accession>
<feature type="chain" id="PRO_5031382038" evidence="3">
    <location>
        <begin position="27"/>
        <end position="274"/>
    </location>
</feature>
<keyword evidence="3" id="KW-0732">Signal</keyword>
<dbReference type="InterPro" id="IPR001254">
    <property type="entry name" value="Trypsin_dom"/>
</dbReference>
<dbReference type="InterPro" id="IPR033116">
    <property type="entry name" value="TRYPSIN_SER"/>
</dbReference>
<keyword evidence="2" id="KW-0720">Serine protease</keyword>
<proteinExistence type="predicted"/>
<evidence type="ECO:0000256" key="3">
    <source>
        <dbReference type="SAM" id="SignalP"/>
    </source>
</evidence>
<organism evidence="5 6">
    <name type="scientific">Kutzneria kofuensis</name>
    <dbReference type="NCBI Taxonomy" id="103725"/>
    <lineage>
        <taxon>Bacteria</taxon>
        <taxon>Bacillati</taxon>
        <taxon>Actinomycetota</taxon>
        <taxon>Actinomycetes</taxon>
        <taxon>Pseudonocardiales</taxon>
        <taxon>Pseudonocardiaceae</taxon>
        <taxon>Kutzneria</taxon>
    </lineage>
</organism>
<protein>
    <submittedName>
        <fullName evidence="5">Secreted trypsin-like serine protease</fullName>
    </submittedName>
</protein>
<dbReference type="Proteomes" id="UP000585638">
    <property type="component" value="Unassembled WGS sequence"/>
</dbReference>
<dbReference type="PROSITE" id="PS50240">
    <property type="entry name" value="TRYPSIN_DOM"/>
    <property type="match status" value="1"/>
</dbReference>
<evidence type="ECO:0000259" key="4">
    <source>
        <dbReference type="PROSITE" id="PS50240"/>
    </source>
</evidence>
<dbReference type="SUPFAM" id="SSF50494">
    <property type="entry name" value="Trypsin-like serine proteases"/>
    <property type="match status" value="1"/>
</dbReference>
<dbReference type="InterPro" id="IPR009003">
    <property type="entry name" value="Peptidase_S1_PA"/>
</dbReference>